<feature type="compositionally biased region" description="Polar residues" evidence="2">
    <location>
        <begin position="190"/>
        <end position="207"/>
    </location>
</feature>
<feature type="region of interest" description="Disordered" evidence="2">
    <location>
        <begin position="39"/>
        <end position="94"/>
    </location>
</feature>
<evidence type="ECO:0000313" key="3">
    <source>
        <dbReference type="EMBL" id="RKF65044.1"/>
    </source>
</evidence>
<keyword evidence="4" id="KW-1185">Reference proteome</keyword>
<keyword evidence="1" id="KW-0175">Coiled coil</keyword>
<feature type="coiled-coil region" evidence="1">
    <location>
        <begin position="119"/>
        <end position="153"/>
    </location>
</feature>
<proteinExistence type="predicted"/>
<organism evidence="3 4">
    <name type="scientific">Golovinomyces cichoracearum</name>
    <dbReference type="NCBI Taxonomy" id="62708"/>
    <lineage>
        <taxon>Eukaryota</taxon>
        <taxon>Fungi</taxon>
        <taxon>Dikarya</taxon>
        <taxon>Ascomycota</taxon>
        <taxon>Pezizomycotina</taxon>
        <taxon>Leotiomycetes</taxon>
        <taxon>Erysiphales</taxon>
        <taxon>Erysiphaceae</taxon>
        <taxon>Golovinomyces</taxon>
    </lineage>
</organism>
<comment type="caution">
    <text evidence="3">The sequence shown here is derived from an EMBL/GenBank/DDBJ whole genome shotgun (WGS) entry which is preliminary data.</text>
</comment>
<protein>
    <submittedName>
        <fullName evidence="3">Uncharacterized protein</fullName>
    </submittedName>
</protein>
<dbReference type="EMBL" id="MCBQ01012708">
    <property type="protein sequence ID" value="RKF65044.1"/>
    <property type="molecule type" value="Genomic_DNA"/>
</dbReference>
<gene>
    <name evidence="3" type="ORF">GcM3_127018</name>
</gene>
<feature type="region of interest" description="Disordered" evidence="2">
    <location>
        <begin position="188"/>
        <end position="207"/>
    </location>
</feature>
<evidence type="ECO:0000256" key="2">
    <source>
        <dbReference type="SAM" id="MobiDB-lite"/>
    </source>
</evidence>
<accession>A0A420I5V8</accession>
<dbReference type="AlphaFoldDB" id="A0A420I5V8"/>
<sequence length="228" mass="25557">MNNTDTLHESHNLPSDVFSDFTNLSANDLQITLPQALTKKSHTMANTRRQSMVTKQNKPLSKPKSKNQNHKSSKPQSHADPFPQSVIPPGPVQSIGLESEISSAETQIQDNHDICQLTQEELRRRLEQMEKILEKLNSQLLNMKKSHHDLATEVVKLQSELNSHTRTTLVLNKGGTIRKTAREVLAANHNPPQLESSSRTSVQPVDRNTSEVSNILVGVLKRPSRLMD</sequence>
<evidence type="ECO:0000313" key="4">
    <source>
        <dbReference type="Proteomes" id="UP000283383"/>
    </source>
</evidence>
<feature type="compositionally biased region" description="Basic residues" evidence="2">
    <location>
        <begin position="61"/>
        <end position="73"/>
    </location>
</feature>
<dbReference type="Proteomes" id="UP000283383">
    <property type="component" value="Unassembled WGS sequence"/>
</dbReference>
<feature type="compositionally biased region" description="Polar residues" evidence="2">
    <location>
        <begin position="43"/>
        <end position="59"/>
    </location>
</feature>
<reference evidence="3 4" key="1">
    <citation type="journal article" date="2018" name="BMC Genomics">
        <title>Comparative genome analyses reveal sequence features reflecting distinct modes of host-adaptation between dicot and monocot powdery mildew.</title>
        <authorList>
            <person name="Wu Y."/>
            <person name="Ma X."/>
            <person name="Pan Z."/>
            <person name="Kale S.D."/>
            <person name="Song Y."/>
            <person name="King H."/>
            <person name="Zhang Q."/>
            <person name="Presley C."/>
            <person name="Deng X."/>
            <person name="Wei C.I."/>
            <person name="Xiao S."/>
        </authorList>
    </citation>
    <scope>NUCLEOTIDE SEQUENCE [LARGE SCALE GENOMIC DNA]</scope>
    <source>
        <strain evidence="3">UMSG3</strain>
    </source>
</reference>
<name>A0A420I5V8_9PEZI</name>
<evidence type="ECO:0000256" key="1">
    <source>
        <dbReference type="SAM" id="Coils"/>
    </source>
</evidence>